<dbReference type="PROSITE" id="PS50879">
    <property type="entry name" value="RNASE_H_1"/>
    <property type="match status" value="1"/>
</dbReference>
<dbReference type="GO" id="GO:0004523">
    <property type="term" value="F:RNA-DNA hybrid ribonuclease activity"/>
    <property type="evidence" value="ECO:0007669"/>
    <property type="project" value="InterPro"/>
</dbReference>
<dbReference type="InterPro" id="IPR036397">
    <property type="entry name" value="RNaseH_sf"/>
</dbReference>
<feature type="domain" description="RNase H type-1" evidence="1">
    <location>
        <begin position="1"/>
        <end position="124"/>
    </location>
</feature>
<comment type="caution">
    <text evidence="2">The sequence shown here is derived from an EMBL/GenBank/DDBJ whole genome shotgun (WGS) entry which is preliminary data.</text>
</comment>
<dbReference type="SUPFAM" id="SSF53098">
    <property type="entry name" value="Ribonuclease H-like"/>
    <property type="match status" value="1"/>
</dbReference>
<dbReference type="InterPro" id="IPR002156">
    <property type="entry name" value="RNaseH_domain"/>
</dbReference>
<dbReference type="InterPro" id="IPR012337">
    <property type="entry name" value="RNaseH-like_sf"/>
</dbReference>
<evidence type="ECO:0000313" key="3">
    <source>
        <dbReference type="Proteomes" id="UP000886653"/>
    </source>
</evidence>
<evidence type="ECO:0000259" key="1">
    <source>
        <dbReference type="PROSITE" id="PS50879"/>
    </source>
</evidence>
<sequence length="279" mass="31594">GEGGGAAAVSTAHSQVVSVGPPDSISNYETELIGLRLAAQMAGDNSLSRHSLFKKLAIFNDNQAALRLLHEAPKPVSGRHLSIQIRGILLQLPINTPIDLYWTPGHEGIGMNERADKLAKEAFENSRDFISLPVSLSNKIQCTRKTFHINTHLFRPGKTSFLTHPKQISNALEALEKGGTASIFQLRASYSPLNDQLFKRSIVKSPNCKTCNKLEDTRHFLLYCRRYRSQRRKFRNTIRKEKLKVNWWKVEEILDSPKVFPLLASFIQDTGRFKHFKPY</sequence>
<reference evidence="2" key="1">
    <citation type="submission" date="2013-11" db="EMBL/GenBank/DDBJ databases">
        <title>Genome sequence of the fusiform rust pathogen reveals effectors for host alternation and coevolution with pine.</title>
        <authorList>
            <consortium name="DOE Joint Genome Institute"/>
            <person name="Smith K."/>
            <person name="Pendleton A."/>
            <person name="Kubisiak T."/>
            <person name="Anderson C."/>
            <person name="Salamov A."/>
            <person name="Aerts A."/>
            <person name="Riley R."/>
            <person name="Clum A."/>
            <person name="Lindquist E."/>
            <person name="Ence D."/>
            <person name="Campbell M."/>
            <person name="Kronenberg Z."/>
            <person name="Feau N."/>
            <person name="Dhillon B."/>
            <person name="Hamelin R."/>
            <person name="Burleigh J."/>
            <person name="Smith J."/>
            <person name="Yandell M."/>
            <person name="Nelson C."/>
            <person name="Grigoriev I."/>
            <person name="Davis J."/>
        </authorList>
    </citation>
    <scope>NUCLEOTIDE SEQUENCE</scope>
    <source>
        <strain evidence="2">G11</strain>
    </source>
</reference>
<dbReference type="CDD" id="cd09276">
    <property type="entry name" value="Rnase_HI_RT_non_LTR"/>
    <property type="match status" value="1"/>
</dbReference>
<evidence type="ECO:0000313" key="2">
    <source>
        <dbReference type="EMBL" id="KAG0146091.1"/>
    </source>
</evidence>
<proteinExistence type="predicted"/>
<organism evidence="2 3">
    <name type="scientific">Cronartium quercuum f. sp. fusiforme G11</name>
    <dbReference type="NCBI Taxonomy" id="708437"/>
    <lineage>
        <taxon>Eukaryota</taxon>
        <taxon>Fungi</taxon>
        <taxon>Dikarya</taxon>
        <taxon>Basidiomycota</taxon>
        <taxon>Pucciniomycotina</taxon>
        <taxon>Pucciniomycetes</taxon>
        <taxon>Pucciniales</taxon>
        <taxon>Coleosporiaceae</taxon>
        <taxon>Cronartium</taxon>
    </lineage>
</organism>
<dbReference type="GO" id="GO:0003676">
    <property type="term" value="F:nucleic acid binding"/>
    <property type="evidence" value="ECO:0007669"/>
    <property type="project" value="InterPro"/>
</dbReference>
<dbReference type="EMBL" id="MU167266">
    <property type="protein sequence ID" value="KAG0146091.1"/>
    <property type="molecule type" value="Genomic_DNA"/>
</dbReference>
<dbReference type="Gene3D" id="3.30.420.10">
    <property type="entry name" value="Ribonuclease H-like superfamily/Ribonuclease H"/>
    <property type="match status" value="1"/>
</dbReference>
<accession>A0A9P6TBB5</accession>
<feature type="non-terminal residue" evidence="2">
    <location>
        <position position="279"/>
    </location>
</feature>
<keyword evidence="3" id="KW-1185">Reference proteome</keyword>
<dbReference type="Proteomes" id="UP000886653">
    <property type="component" value="Unassembled WGS sequence"/>
</dbReference>
<feature type="non-terminal residue" evidence="2">
    <location>
        <position position="1"/>
    </location>
</feature>
<protein>
    <recommendedName>
        <fullName evidence="1">RNase H type-1 domain-containing protein</fullName>
    </recommendedName>
</protein>
<name>A0A9P6TBB5_9BASI</name>
<gene>
    <name evidence="2" type="ORF">CROQUDRAFT_15511</name>
</gene>
<dbReference type="OrthoDB" id="2507389at2759"/>
<dbReference type="AlphaFoldDB" id="A0A9P6TBB5"/>